<name>A0ABP3TQG0_9FLAO</name>
<reference evidence="3" key="1">
    <citation type="journal article" date="2019" name="Int. J. Syst. Evol. Microbiol.">
        <title>The Global Catalogue of Microorganisms (GCM) 10K type strain sequencing project: providing services to taxonomists for standard genome sequencing and annotation.</title>
        <authorList>
            <consortium name="The Broad Institute Genomics Platform"/>
            <consortium name="The Broad Institute Genome Sequencing Center for Infectious Disease"/>
            <person name="Wu L."/>
            <person name="Ma J."/>
        </authorList>
    </citation>
    <scope>NUCLEOTIDE SEQUENCE [LARGE SCALE GENOMIC DNA]</scope>
    <source>
        <strain evidence="3">JCM 15974</strain>
    </source>
</reference>
<dbReference type="InterPro" id="IPR058238">
    <property type="entry name" value="Lant_leader_dom"/>
</dbReference>
<dbReference type="Proteomes" id="UP001501758">
    <property type="component" value="Unassembled WGS sequence"/>
</dbReference>
<dbReference type="EMBL" id="BAAAGE010000001">
    <property type="protein sequence ID" value="GAA0713621.1"/>
    <property type="molecule type" value="Genomic_DNA"/>
</dbReference>
<comment type="caution">
    <text evidence="2">The sequence shown here is derived from an EMBL/GenBank/DDBJ whole genome shotgun (WGS) entry which is preliminary data.</text>
</comment>
<organism evidence="2 3">
    <name type="scientific">Aquimarina litoralis</name>
    <dbReference type="NCBI Taxonomy" id="584605"/>
    <lineage>
        <taxon>Bacteria</taxon>
        <taxon>Pseudomonadati</taxon>
        <taxon>Bacteroidota</taxon>
        <taxon>Flavobacteriia</taxon>
        <taxon>Flavobacteriales</taxon>
        <taxon>Flavobacteriaceae</taxon>
        <taxon>Aquimarina</taxon>
    </lineage>
</organism>
<proteinExistence type="predicted"/>
<dbReference type="NCBIfam" id="NF038153">
    <property type="entry name" value="lant_leader_L1a"/>
    <property type="match status" value="1"/>
</dbReference>
<keyword evidence="3" id="KW-1185">Reference proteome</keyword>
<sequence>MMKKPKQNPLELRKTRISKLNAFQKLKIRGGDNNPLPTDTGDTGSGCSENAGTVISMDGNCPDE</sequence>
<evidence type="ECO:0000313" key="3">
    <source>
        <dbReference type="Proteomes" id="UP001501758"/>
    </source>
</evidence>
<accession>A0ABP3TQG0</accession>
<gene>
    <name evidence="2" type="ORF">GCM10009430_05610</name>
</gene>
<evidence type="ECO:0000313" key="2">
    <source>
        <dbReference type="EMBL" id="GAA0713621.1"/>
    </source>
</evidence>
<evidence type="ECO:0008006" key="4">
    <source>
        <dbReference type="Google" id="ProtNLM"/>
    </source>
</evidence>
<protein>
    <recommendedName>
        <fullName evidence="4">Natural product</fullName>
    </recommendedName>
</protein>
<feature type="compositionally biased region" description="Polar residues" evidence="1">
    <location>
        <begin position="35"/>
        <end position="53"/>
    </location>
</feature>
<feature type="region of interest" description="Disordered" evidence="1">
    <location>
        <begin position="28"/>
        <end position="64"/>
    </location>
</feature>
<evidence type="ECO:0000256" key="1">
    <source>
        <dbReference type="SAM" id="MobiDB-lite"/>
    </source>
</evidence>